<dbReference type="EMBL" id="CM029044">
    <property type="protein sequence ID" value="KAG2605214.1"/>
    <property type="molecule type" value="Genomic_DNA"/>
</dbReference>
<evidence type="ECO:0000313" key="3">
    <source>
        <dbReference type="EMBL" id="KAG2605214.1"/>
    </source>
</evidence>
<evidence type="ECO:0000256" key="1">
    <source>
        <dbReference type="SAM" id="MobiDB-lite"/>
    </source>
</evidence>
<dbReference type="PANTHER" id="PTHR45125">
    <property type="entry name" value="F21J9.4-RELATED"/>
    <property type="match status" value="1"/>
</dbReference>
<dbReference type="AlphaFoldDB" id="A0A8T0T7R6"/>
<reference evidence="3" key="1">
    <citation type="submission" date="2020-05" db="EMBL/GenBank/DDBJ databases">
        <title>WGS assembly of Panicum virgatum.</title>
        <authorList>
            <person name="Lovell J.T."/>
            <person name="Jenkins J."/>
            <person name="Shu S."/>
            <person name="Juenger T.E."/>
            <person name="Schmutz J."/>
        </authorList>
    </citation>
    <scope>NUCLEOTIDE SEQUENCE</scope>
    <source>
        <strain evidence="3">AP13</strain>
    </source>
</reference>
<dbReference type="Proteomes" id="UP000823388">
    <property type="component" value="Chromosome 4N"/>
</dbReference>
<evidence type="ECO:0000259" key="2">
    <source>
        <dbReference type="Pfam" id="PF14303"/>
    </source>
</evidence>
<gene>
    <name evidence="3" type="ORF">PVAP13_4NG107400</name>
</gene>
<feature type="domain" description="No apical meristem-associated C-terminal" evidence="2">
    <location>
        <begin position="146"/>
        <end position="306"/>
    </location>
</feature>
<dbReference type="Pfam" id="PF14303">
    <property type="entry name" value="NAM-associated"/>
    <property type="match status" value="1"/>
</dbReference>
<dbReference type="OrthoDB" id="677207at2759"/>
<organism evidence="3 4">
    <name type="scientific">Panicum virgatum</name>
    <name type="common">Blackwell switchgrass</name>
    <dbReference type="NCBI Taxonomy" id="38727"/>
    <lineage>
        <taxon>Eukaryota</taxon>
        <taxon>Viridiplantae</taxon>
        <taxon>Streptophyta</taxon>
        <taxon>Embryophyta</taxon>
        <taxon>Tracheophyta</taxon>
        <taxon>Spermatophyta</taxon>
        <taxon>Magnoliopsida</taxon>
        <taxon>Liliopsida</taxon>
        <taxon>Poales</taxon>
        <taxon>Poaceae</taxon>
        <taxon>PACMAD clade</taxon>
        <taxon>Panicoideae</taxon>
        <taxon>Panicodae</taxon>
        <taxon>Paniceae</taxon>
        <taxon>Panicinae</taxon>
        <taxon>Panicum</taxon>
        <taxon>Panicum sect. Hiantes</taxon>
    </lineage>
</organism>
<protein>
    <recommendedName>
        <fullName evidence="2">No apical meristem-associated C-terminal domain-containing protein</fullName>
    </recommendedName>
</protein>
<keyword evidence="4" id="KW-1185">Reference proteome</keyword>
<dbReference type="PANTHER" id="PTHR45125:SF3">
    <property type="entry name" value="NO-APICAL-MERISTEM-ASSOCIATED CARBOXY-TERMINAL DOMAIN PROTEIN"/>
    <property type="match status" value="1"/>
</dbReference>
<dbReference type="InterPro" id="IPR029466">
    <property type="entry name" value="NAM-associated_C"/>
</dbReference>
<evidence type="ECO:0000313" key="4">
    <source>
        <dbReference type="Proteomes" id="UP000823388"/>
    </source>
</evidence>
<proteinExistence type="predicted"/>
<name>A0A8T0T7R6_PANVG</name>
<accession>A0A8T0T7R6</accession>
<comment type="caution">
    <text evidence="3">The sequence shown here is derived from an EMBL/GenBank/DDBJ whole genome shotgun (WGS) entry which is preliminary data.</text>
</comment>
<sequence length="313" mass="36009">MDYTNLLVNEAEDSQDAAPTNDPTIHQIPAATKSSQGRTKKFSSVEDILLVSAWLNVDMNPVQGVDQSQGTYWRRIYEYFHGNKTFESTRTEVSLMNRWSGTQHDVNIFCGCLSRIEDRNQRHQSGSKVDDKIANACALFKAEKDRKFNLMHCWNILKDKPKWMERRKEIATAKKTSNKKQKTMAISAPASVVPADAPAAPATAGDVGEPAGRPDGKKKKQKLWQRSIVEAVDYLMAKKKEADLEKGLKKEERCNKAFALQEERIKLDREKFEFERELEEDKIIALDLSKMTYKQQQYYEDRKNKILARRLNM</sequence>
<feature type="region of interest" description="Disordered" evidence="1">
    <location>
        <begin position="196"/>
        <end position="222"/>
    </location>
</feature>